<evidence type="ECO:0000256" key="1">
    <source>
        <dbReference type="ARBA" id="ARBA00004442"/>
    </source>
</evidence>
<feature type="chain" id="PRO_5003186755" evidence="9">
    <location>
        <begin position="22"/>
        <end position="440"/>
    </location>
</feature>
<keyword evidence="4" id="KW-1134">Transmembrane beta strand</keyword>
<evidence type="ECO:0000256" key="6">
    <source>
        <dbReference type="ARBA" id="ARBA00023136"/>
    </source>
</evidence>
<dbReference type="RefSeq" id="WP_013443793.1">
    <property type="nucleotide sequence ID" value="NC_014734.1"/>
</dbReference>
<reference evidence="10 11" key="2">
    <citation type="journal article" date="2011" name="Stand. Genomic Sci.">
        <title>Complete genome sequence of Paludibacter propionicigenes type strain (WB4).</title>
        <authorList>
            <person name="Gronow S."/>
            <person name="Munk C."/>
            <person name="Lapidus A."/>
            <person name="Nolan M."/>
            <person name="Lucas S."/>
            <person name="Hammon N."/>
            <person name="Deshpande S."/>
            <person name="Cheng J.F."/>
            <person name="Tapia R."/>
            <person name="Han C."/>
            <person name="Goodwin L."/>
            <person name="Pitluck S."/>
            <person name="Liolios K."/>
            <person name="Ivanova N."/>
            <person name="Mavromatis K."/>
            <person name="Mikhailova N."/>
            <person name="Pati A."/>
            <person name="Chen A."/>
            <person name="Palaniappan K."/>
            <person name="Land M."/>
            <person name="Hauser L."/>
            <person name="Chang Y.J."/>
            <person name="Jeffries C.D."/>
            <person name="Brambilla E."/>
            <person name="Rohde M."/>
            <person name="Goker M."/>
            <person name="Detter J.C."/>
            <person name="Woyke T."/>
            <person name="Bristow J."/>
            <person name="Eisen J.A."/>
            <person name="Markowitz V."/>
            <person name="Hugenholtz P."/>
            <person name="Kyrpides N.C."/>
            <person name="Klenk H.P."/>
        </authorList>
    </citation>
    <scope>NUCLEOTIDE SEQUENCE [LARGE SCALE GENOMIC DNA]</scope>
    <source>
        <strain evidence="11">DSM 17365 / JCM 13257 / WB4</strain>
    </source>
</reference>
<proteinExistence type="inferred from homology"/>
<dbReference type="STRING" id="694427.Palpr_0262"/>
<comment type="subcellular location">
    <subcellularLocation>
        <location evidence="1">Cell outer membrane</location>
    </subcellularLocation>
</comment>
<dbReference type="GO" id="GO:0015288">
    <property type="term" value="F:porin activity"/>
    <property type="evidence" value="ECO:0007669"/>
    <property type="project" value="TreeGrafter"/>
</dbReference>
<dbReference type="InterPro" id="IPR003423">
    <property type="entry name" value="OMP_efflux"/>
</dbReference>
<reference key="1">
    <citation type="submission" date="2010-11" db="EMBL/GenBank/DDBJ databases">
        <title>The complete genome of Paludibacter propionicigenes DSM 17365.</title>
        <authorList>
            <consortium name="US DOE Joint Genome Institute (JGI-PGF)"/>
            <person name="Lucas S."/>
            <person name="Copeland A."/>
            <person name="Lapidus A."/>
            <person name="Bruce D."/>
            <person name="Goodwin L."/>
            <person name="Pitluck S."/>
            <person name="Kyrpides N."/>
            <person name="Mavromatis K."/>
            <person name="Ivanova N."/>
            <person name="Munk A.C."/>
            <person name="Brettin T."/>
            <person name="Detter J.C."/>
            <person name="Han C."/>
            <person name="Tapia R."/>
            <person name="Land M."/>
            <person name="Hauser L."/>
            <person name="Markowitz V."/>
            <person name="Cheng J.-F."/>
            <person name="Hugenholtz P."/>
            <person name="Woyke T."/>
            <person name="Wu D."/>
            <person name="Gronow S."/>
            <person name="Wellnitz S."/>
            <person name="Brambilla E."/>
            <person name="Klenk H.-P."/>
            <person name="Eisen J.A."/>
        </authorList>
    </citation>
    <scope>NUCLEOTIDE SEQUENCE</scope>
    <source>
        <strain>WB4</strain>
    </source>
</reference>
<dbReference type="InterPro" id="IPR051906">
    <property type="entry name" value="TolC-like"/>
</dbReference>
<dbReference type="GO" id="GO:0009279">
    <property type="term" value="C:cell outer membrane"/>
    <property type="evidence" value="ECO:0007669"/>
    <property type="project" value="UniProtKB-SubCell"/>
</dbReference>
<dbReference type="SUPFAM" id="SSF56954">
    <property type="entry name" value="Outer membrane efflux proteins (OEP)"/>
    <property type="match status" value="1"/>
</dbReference>
<name>E4T143_PALPW</name>
<accession>E4T143</accession>
<evidence type="ECO:0000256" key="7">
    <source>
        <dbReference type="ARBA" id="ARBA00023237"/>
    </source>
</evidence>
<dbReference type="PANTHER" id="PTHR30026">
    <property type="entry name" value="OUTER MEMBRANE PROTEIN TOLC"/>
    <property type="match status" value="1"/>
</dbReference>
<evidence type="ECO:0000256" key="9">
    <source>
        <dbReference type="SAM" id="SignalP"/>
    </source>
</evidence>
<evidence type="ECO:0000313" key="11">
    <source>
        <dbReference type="Proteomes" id="UP000008718"/>
    </source>
</evidence>
<evidence type="ECO:0000256" key="4">
    <source>
        <dbReference type="ARBA" id="ARBA00022452"/>
    </source>
</evidence>
<dbReference type="HOGENOM" id="CLU_012817_10_6_10"/>
<dbReference type="Proteomes" id="UP000008718">
    <property type="component" value="Chromosome"/>
</dbReference>
<dbReference type="eggNOG" id="COG1538">
    <property type="taxonomic scope" value="Bacteria"/>
</dbReference>
<dbReference type="OrthoDB" id="9771205at2"/>
<keyword evidence="5" id="KW-0812">Transmembrane</keyword>
<dbReference type="Gene3D" id="1.20.1600.10">
    <property type="entry name" value="Outer membrane efflux proteins (OEP)"/>
    <property type="match status" value="1"/>
</dbReference>
<evidence type="ECO:0000313" key="10">
    <source>
        <dbReference type="EMBL" id="ADQ78424.1"/>
    </source>
</evidence>
<dbReference type="GO" id="GO:0015562">
    <property type="term" value="F:efflux transmembrane transporter activity"/>
    <property type="evidence" value="ECO:0007669"/>
    <property type="project" value="InterPro"/>
</dbReference>
<protein>
    <submittedName>
        <fullName evidence="10">Outer membrane efflux protein</fullName>
    </submittedName>
</protein>
<feature type="signal peptide" evidence="9">
    <location>
        <begin position="1"/>
        <end position="21"/>
    </location>
</feature>
<dbReference type="EMBL" id="CP002345">
    <property type="protein sequence ID" value="ADQ78424.1"/>
    <property type="molecule type" value="Genomic_DNA"/>
</dbReference>
<evidence type="ECO:0000256" key="2">
    <source>
        <dbReference type="ARBA" id="ARBA00007613"/>
    </source>
</evidence>
<evidence type="ECO:0000256" key="8">
    <source>
        <dbReference type="SAM" id="Coils"/>
    </source>
</evidence>
<dbReference type="AlphaFoldDB" id="E4T143"/>
<comment type="similarity">
    <text evidence="2">Belongs to the outer membrane factor (OMF) (TC 1.B.17) family.</text>
</comment>
<dbReference type="GO" id="GO:1990281">
    <property type="term" value="C:efflux pump complex"/>
    <property type="evidence" value="ECO:0007669"/>
    <property type="project" value="TreeGrafter"/>
</dbReference>
<feature type="coiled-coil region" evidence="8">
    <location>
        <begin position="365"/>
        <end position="392"/>
    </location>
</feature>
<sequence length="440" mass="48573">MKSIIKLTVILLLLPALVAHGQSASKISGDSLSLSQILNEVIYNYPSIKKAQSDIESSDARIGLAKTAYLPDVNLAGSFALLGPTTSLTMPGLGSFHLYPPDSYSAAINISQTIYDFGKTDKNIAFAKQNKELVGLSVDQLKQKLSGMLVGNYYSIVFVQEALKIKEEELNTLNVHLQFVQKKAATGSATNYEILTTKVRISTIENQKTDLLNTLQIQLSQLNSFLGKQQDTKLTVKKSLLSPQIIAANDSLYNFAINHRSEMKIARQKNILTDTHLKIVNAQNNPTLNFNGTGGIKNGYFNNKYQDVGKLNYVVGIGLKVPIFDANRTKYNRIQAQSEIKSNLQDTELTRRAIINEVIESKSNTETALKKVNQSELQLEQAEQAYSLADTNFKAGVITNLDLLDSSTAVAESKLALLKTKIEYSINFLKLKIALGEQIY</sequence>
<dbReference type="PANTHER" id="PTHR30026:SF20">
    <property type="entry name" value="OUTER MEMBRANE PROTEIN TOLC"/>
    <property type="match status" value="1"/>
</dbReference>
<evidence type="ECO:0000256" key="5">
    <source>
        <dbReference type="ARBA" id="ARBA00022692"/>
    </source>
</evidence>
<dbReference type="Pfam" id="PF02321">
    <property type="entry name" value="OEP"/>
    <property type="match status" value="2"/>
</dbReference>
<gene>
    <name evidence="10" type="ordered locus">Palpr_0262</name>
</gene>
<keyword evidence="11" id="KW-1185">Reference proteome</keyword>
<keyword evidence="3" id="KW-0813">Transport</keyword>
<keyword evidence="7" id="KW-0998">Cell outer membrane</keyword>
<keyword evidence="6" id="KW-0472">Membrane</keyword>
<keyword evidence="9" id="KW-0732">Signal</keyword>
<evidence type="ECO:0000256" key="3">
    <source>
        <dbReference type="ARBA" id="ARBA00022448"/>
    </source>
</evidence>
<organism evidence="10 11">
    <name type="scientific">Paludibacter propionicigenes (strain DSM 17365 / JCM 13257 / WB4)</name>
    <dbReference type="NCBI Taxonomy" id="694427"/>
    <lineage>
        <taxon>Bacteria</taxon>
        <taxon>Pseudomonadati</taxon>
        <taxon>Bacteroidota</taxon>
        <taxon>Bacteroidia</taxon>
        <taxon>Bacteroidales</taxon>
        <taxon>Paludibacteraceae</taxon>
        <taxon>Paludibacter</taxon>
    </lineage>
</organism>
<dbReference type="KEGG" id="ppn:Palpr_0262"/>
<keyword evidence="8" id="KW-0175">Coiled coil</keyword>